<evidence type="ECO:0000313" key="8">
    <source>
        <dbReference type="EMBL" id="KAK7494075.1"/>
    </source>
</evidence>
<dbReference type="GO" id="GO:0015141">
    <property type="term" value="F:succinate transmembrane transporter activity"/>
    <property type="evidence" value="ECO:0007669"/>
    <property type="project" value="UniProtKB-ARBA"/>
</dbReference>
<dbReference type="Proteomes" id="UP001519460">
    <property type="component" value="Unassembled WGS sequence"/>
</dbReference>
<comment type="similarity">
    <text evidence="2">Belongs to the SLC13A/DASS transporter (TC 2.A.47) family. NADC subfamily.</text>
</comment>
<keyword evidence="3" id="KW-0813">Transport</keyword>
<keyword evidence="4 7" id="KW-0812">Transmembrane</keyword>
<evidence type="ECO:0000256" key="2">
    <source>
        <dbReference type="ARBA" id="ARBA00006772"/>
    </source>
</evidence>
<evidence type="ECO:0000256" key="1">
    <source>
        <dbReference type="ARBA" id="ARBA00004141"/>
    </source>
</evidence>
<dbReference type="PANTHER" id="PTHR10283">
    <property type="entry name" value="SOLUTE CARRIER FAMILY 13 MEMBER"/>
    <property type="match status" value="1"/>
</dbReference>
<comment type="subcellular location">
    <subcellularLocation>
        <location evidence="1">Membrane</location>
        <topology evidence="1">Multi-pass membrane protein</topology>
    </subcellularLocation>
</comment>
<feature type="transmembrane region" description="Helical" evidence="7">
    <location>
        <begin position="146"/>
        <end position="170"/>
    </location>
</feature>
<dbReference type="PANTHER" id="PTHR10283:SF82">
    <property type="entry name" value="SOLUTE CARRIER FAMILY 13 MEMBER 2"/>
    <property type="match status" value="1"/>
</dbReference>
<evidence type="ECO:0000256" key="7">
    <source>
        <dbReference type="SAM" id="Phobius"/>
    </source>
</evidence>
<proteinExistence type="inferred from homology"/>
<gene>
    <name evidence="8" type="ORF">BaRGS_00014733</name>
</gene>
<protein>
    <submittedName>
        <fullName evidence="8">Uncharacterized protein</fullName>
    </submittedName>
</protein>
<dbReference type="Pfam" id="PF00939">
    <property type="entry name" value="Na_sulph_symp"/>
    <property type="match status" value="1"/>
</dbReference>
<evidence type="ECO:0000256" key="3">
    <source>
        <dbReference type="ARBA" id="ARBA00022448"/>
    </source>
</evidence>
<keyword evidence="9" id="KW-1185">Reference proteome</keyword>
<dbReference type="PROSITE" id="PS01271">
    <property type="entry name" value="NA_SULFATE"/>
    <property type="match status" value="1"/>
</dbReference>
<accession>A0ABD0L3M3</accession>
<dbReference type="InterPro" id="IPR001898">
    <property type="entry name" value="SLC13A/DASS"/>
</dbReference>
<keyword evidence="6 7" id="KW-0472">Membrane</keyword>
<dbReference type="EMBL" id="JACVVK020000087">
    <property type="protein sequence ID" value="KAK7494075.1"/>
    <property type="molecule type" value="Genomic_DNA"/>
</dbReference>
<feature type="transmembrane region" description="Helical" evidence="7">
    <location>
        <begin position="64"/>
        <end position="94"/>
    </location>
</feature>
<feature type="transmembrane region" description="Helical" evidence="7">
    <location>
        <begin position="106"/>
        <end position="126"/>
    </location>
</feature>
<reference evidence="8 9" key="1">
    <citation type="journal article" date="2023" name="Sci. Data">
        <title>Genome assembly of the Korean intertidal mud-creeper Batillaria attramentaria.</title>
        <authorList>
            <person name="Patra A.K."/>
            <person name="Ho P.T."/>
            <person name="Jun S."/>
            <person name="Lee S.J."/>
            <person name="Kim Y."/>
            <person name="Won Y.J."/>
        </authorList>
    </citation>
    <scope>NUCLEOTIDE SEQUENCE [LARGE SCALE GENOMIC DNA]</scope>
    <source>
        <strain evidence="8">Wonlab-2016</strain>
    </source>
</reference>
<dbReference type="AlphaFoldDB" id="A0ABD0L3M3"/>
<evidence type="ECO:0000256" key="5">
    <source>
        <dbReference type="ARBA" id="ARBA00022989"/>
    </source>
</evidence>
<comment type="caution">
    <text evidence="8">The sequence shown here is derived from an EMBL/GenBank/DDBJ whole genome shotgun (WGS) entry which is preliminary data.</text>
</comment>
<organism evidence="8 9">
    <name type="scientific">Batillaria attramentaria</name>
    <dbReference type="NCBI Taxonomy" id="370345"/>
    <lineage>
        <taxon>Eukaryota</taxon>
        <taxon>Metazoa</taxon>
        <taxon>Spiralia</taxon>
        <taxon>Lophotrochozoa</taxon>
        <taxon>Mollusca</taxon>
        <taxon>Gastropoda</taxon>
        <taxon>Caenogastropoda</taxon>
        <taxon>Sorbeoconcha</taxon>
        <taxon>Cerithioidea</taxon>
        <taxon>Batillariidae</taxon>
        <taxon>Batillaria</taxon>
    </lineage>
</organism>
<keyword evidence="5 7" id="KW-1133">Transmembrane helix</keyword>
<evidence type="ECO:0000256" key="4">
    <source>
        <dbReference type="ARBA" id="ARBA00022692"/>
    </source>
</evidence>
<evidence type="ECO:0000256" key="6">
    <source>
        <dbReference type="ARBA" id="ARBA00023136"/>
    </source>
</evidence>
<name>A0ABD0L3M3_9CAEN</name>
<evidence type="ECO:0000313" key="9">
    <source>
        <dbReference type="Proteomes" id="UP001519460"/>
    </source>
</evidence>
<dbReference type="InterPro" id="IPR031312">
    <property type="entry name" value="Na/sul_symport_CS"/>
</dbReference>
<dbReference type="GO" id="GO:0016020">
    <property type="term" value="C:membrane"/>
    <property type="evidence" value="ECO:0007669"/>
    <property type="project" value="UniProtKB-SubCell"/>
</dbReference>
<sequence length="203" mass="21692">MTSTFCADVSQPSVVRWKSVCRKIPWGIFLLLGGGFALVEGIKVSGLSSLIAGHMMVFTQLPPWLAMISVIVSTSLFTEIVSNTVLTTLLLPILAQLAIAMDVHPIYLMLPATVASSFAFMLPVATPPNAIVFAYGDVKVVDMLKVGMRLNFVGMSMLGLVTNTIATAYFDLSTVPDWARQLGPNTTTVTAAFNQSMANSTVG</sequence>
<feature type="transmembrane region" description="Helical" evidence="7">
    <location>
        <begin position="26"/>
        <end position="52"/>
    </location>
</feature>